<dbReference type="InterPro" id="IPR041492">
    <property type="entry name" value="HAD_2"/>
</dbReference>
<dbReference type="PANTHER" id="PTHR18901">
    <property type="entry name" value="2-DEOXYGLUCOSE-6-PHOSPHATE PHOSPHATASE 2"/>
    <property type="match status" value="1"/>
</dbReference>
<evidence type="ECO:0008006" key="3">
    <source>
        <dbReference type="Google" id="ProtNLM"/>
    </source>
</evidence>
<dbReference type="InterPro" id="IPR023214">
    <property type="entry name" value="HAD_sf"/>
</dbReference>
<dbReference type="Gene3D" id="3.40.50.1000">
    <property type="entry name" value="HAD superfamily/HAD-like"/>
    <property type="match status" value="1"/>
</dbReference>
<name>A0A0D2I915_CLAB1</name>
<dbReference type="HOGENOM" id="CLU_045011_13_0_1"/>
<proteinExistence type="predicted"/>
<dbReference type="AlphaFoldDB" id="A0A0D2I915"/>
<dbReference type="GO" id="GO:0016791">
    <property type="term" value="F:phosphatase activity"/>
    <property type="evidence" value="ECO:0007669"/>
    <property type="project" value="UniProtKB-ARBA"/>
</dbReference>
<accession>A0A0D2I915</accession>
<keyword evidence="2" id="KW-1185">Reference proteome</keyword>
<dbReference type="RefSeq" id="XP_016619938.1">
    <property type="nucleotide sequence ID" value="XM_016763614.1"/>
</dbReference>
<dbReference type="NCBIfam" id="TIGR01509">
    <property type="entry name" value="HAD-SF-IA-v3"/>
    <property type="match status" value="1"/>
</dbReference>
<protein>
    <recommendedName>
        <fullName evidence="3">HAD superfamily hydrolase</fullName>
    </recommendedName>
</protein>
<evidence type="ECO:0000313" key="2">
    <source>
        <dbReference type="Proteomes" id="UP000053789"/>
    </source>
</evidence>
<dbReference type="FunFam" id="1.10.150.240:FF:000001">
    <property type="entry name" value="Haloacid dehalogenase-like hydrolase domain"/>
    <property type="match status" value="1"/>
</dbReference>
<sequence length="316" mass="34706">MTRERSADRLTTNSFPPVRACIFDMDGLLIDSEDLYSEAINTILAEYSRPPMPWSIKAQLQGRPVPEAAKIFSEWAKLPISVQEFREKQFALQQELFQQTKPLPGVVELLNNLTRATTTVKATDGGGSGSCVLSGPESAIKGPKIELALATSSHTETYIIKTKHLSGLFDLIPNEHKVLGDDPRVAPGRGKPLPDIYLLALATINKTLGPTSQIRPEECLVFEDSVPGVEAGRRAGMRVVWCPYPGLLEHYRGREKEVLAGITGEHKDLVALNHGKVGALDDGFADLVLSLEDFSYENYGISIWSPITSDRARLPN</sequence>
<dbReference type="Pfam" id="PF00702">
    <property type="entry name" value="Hydrolase"/>
    <property type="match status" value="1"/>
</dbReference>
<dbReference type="InterPro" id="IPR023198">
    <property type="entry name" value="PGP-like_dom2"/>
</dbReference>
<dbReference type="Pfam" id="PF13419">
    <property type="entry name" value="HAD_2"/>
    <property type="match status" value="1"/>
</dbReference>
<dbReference type="PANTHER" id="PTHR18901:SF38">
    <property type="entry name" value="PSEUDOURIDINE-5'-PHOSPHATASE"/>
    <property type="match status" value="1"/>
</dbReference>
<reference evidence="1" key="1">
    <citation type="submission" date="2015-01" db="EMBL/GenBank/DDBJ databases">
        <title>The Genome Sequence of Cladophialophora bantiana CBS 173.52.</title>
        <authorList>
            <consortium name="The Broad Institute Genomics Platform"/>
            <person name="Cuomo C."/>
            <person name="de Hoog S."/>
            <person name="Gorbushina A."/>
            <person name="Stielow B."/>
            <person name="Teixiera M."/>
            <person name="Abouelleil A."/>
            <person name="Chapman S.B."/>
            <person name="Priest M."/>
            <person name="Young S.K."/>
            <person name="Wortman J."/>
            <person name="Nusbaum C."/>
            <person name="Birren B."/>
        </authorList>
    </citation>
    <scope>NUCLEOTIDE SEQUENCE [LARGE SCALE GENOMIC DNA]</scope>
    <source>
        <strain evidence="1">CBS 173.52</strain>
    </source>
</reference>
<dbReference type="InterPro" id="IPR006439">
    <property type="entry name" value="HAD-SF_hydro_IA"/>
</dbReference>
<dbReference type="OrthoDB" id="40579at2759"/>
<dbReference type="GeneID" id="27698802"/>
<gene>
    <name evidence="1" type="ORF">Z519_05874</name>
</gene>
<dbReference type="Proteomes" id="UP000053789">
    <property type="component" value="Unassembled WGS sequence"/>
</dbReference>
<dbReference type="SUPFAM" id="SSF56784">
    <property type="entry name" value="HAD-like"/>
    <property type="match status" value="1"/>
</dbReference>
<dbReference type="InterPro" id="IPR036412">
    <property type="entry name" value="HAD-like_sf"/>
</dbReference>
<dbReference type="EMBL" id="KN846987">
    <property type="protein sequence ID" value="KIW93269.1"/>
    <property type="molecule type" value="Genomic_DNA"/>
</dbReference>
<dbReference type="Gene3D" id="1.10.150.240">
    <property type="entry name" value="Putative phosphatase, domain 2"/>
    <property type="match status" value="1"/>
</dbReference>
<organism evidence="1 2">
    <name type="scientific">Cladophialophora bantiana (strain ATCC 10958 / CBS 173.52 / CDC B-1940 / NIH 8579)</name>
    <name type="common">Xylohypha bantiana</name>
    <dbReference type="NCBI Taxonomy" id="1442370"/>
    <lineage>
        <taxon>Eukaryota</taxon>
        <taxon>Fungi</taxon>
        <taxon>Dikarya</taxon>
        <taxon>Ascomycota</taxon>
        <taxon>Pezizomycotina</taxon>
        <taxon>Eurotiomycetes</taxon>
        <taxon>Chaetothyriomycetidae</taxon>
        <taxon>Chaetothyriales</taxon>
        <taxon>Herpotrichiellaceae</taxon>
        <taxon>Cladophialophora</taxon>
    </lineage>
</organism>
<evidence type="ECO:0000313" key="1">
    <source>
        <dbReference type="EMBL" id="KIW93269.1"/>
    </source>
</evidence>